<dbReference type="InterPro" id="IPR052307">
    <property type="entry name" value="EJ_Adhesion_Regulator"/>
</dbReference>
<dbReference type="InterPro" id="IPR013106">
    <property type="entry name" value="Ig_V-set"/>
</dbReference>
<dbReference type="InterPro" id="IPR003599">
    <property type="entry name" value="Ig_sub"/>
</dbReference>
<evidence type="ECO:0000313" key="4">
    <source>
        <dbReference type="Proteomes" id="UP001476798"/>
    </source>
</evidence>
<protein>
    <recommendedName>
        <fullName evidence="2">Ig-like domain-containing protein</fullName>
    </recommendedName>
</protein>
<sequence length="152" mass="17024">MDPRGWSVWLKVDVLLLIAIQLRTGPQTIQKAEGETVNLGCTYTPGAEDKGDLDIEWSRVSPDMTQKDKLILSYTVDQIHYYDPDLSKRINLLTDPKQGDASISISAVRASDTGTYQCKIKKAPGVDMRKVTLVVLGKEDLAFNRFYLFIVS</sequence>
<organism evidence="3 4">
    <name type="scientific">Goodea atripinnis</name>
    <dbReference type="NCBI Taxonomy" id="208336"/>
    <lineage>
        <taxon>Eukaryota</taxon>
        <taxon>Metazoa</taxon>
        <taxon>Chordata</taxon>
        <taxon>Craniata</taxon>
        <taxon>Vertebrata</taxon>
        <taxon>Euteleostomi</taxon>
        <taxon>Actinopterygii</taxon>
        <taxon>Neopterygii</taxon>
        <taxon>Teleostei</taxon>
        <taxon>Neoteleostei</taxon>
        <taxon>Acanthomorphata</taxon>
        <taxon>Ovalentaria</taxon>
        <taxon>Atherinomorphae</taxon>
        <taxon>Cyprinodontiformes</taxon>
        <taxon>Goodeidae</taxon>
        <taxon>Goodea</taxon>
    </lineage>
</organism>
<feature type="domain" description="Ig-like" evidence="2">
    <location>
        <begin position="33"/>
        <end position="132"/>
    </location>
</feature>
<dbReference type="PROSITE" id="PS50835">
    <property type="entry name" value="IG_LIKE"/>
    <property type="match status" value="1"/>
</dbReference>
<dbReference type="SMART" id="SM00406">
    <property type="entry name" value="IGv"/>
    <property type="match status" value="1"/>
</dbReference>
<accession>A0ABV0PDT9</accession>
<dbReference type="Proteomes" id="UP001476798">
    <property type="component" value="Unassembled WGS sequence"/>
</dbReference>
<dbReference type="InterPro" id="IPR036179">
    <property type="entry name" value="Ig-like_dom_sf"/>
</dbReference>
<gene>
    <name evidence="3" type="ORF">GOODEAATRI_013270</name>
</gene>
<dbReference type="SMART" id="SM00409">
    <property type="entry name" value="IG"/>
    <property type="match status" value="1"/>
</dbReference>
<comment type="caution">
    <text evidence="3">The sequence shown here is derived from an EMBL/GenBank/DDBJ whole genome shotgun (WGS) entry which is preliminary data.</text>
</comment>
<dbReference type="PANTHER" id="PTHR44468">
    <property type="entry name" value="COXSACKIEVIRUS AND ADENOVIRUS RECEPTOR-RELATED"/>
    <property type="match status" value="1"/>
</dbReference>
<evidence type="ECO:0000313" key="3">
    <source>
        <dbReference type="EMBL" id="MEQ2181604.1"/>
    </source>
</evidence>
<dbReference type="EMBL" id="JAHRIO010070850">
    <property type="protein sequence ID" value="MEQ2181604.1"/>
    <property type="molecule type" value="Genomic_DNA"/>
</dbReference>
<keyword evidence="1" id="KW-0732">Signal</keyword>
<dbReference type="InterPro" id="IPR007110">
    <property type="entry name" value="Ig-like_dom"/>
</dbReference>
<feature type="chain" id="PRO_5045453266" description="Ig-like domain-containing protein" evidence="1">
    <location>
        <begin position="25"/>
        <end position="152"/>
    </location>
</feature>
<evidence type="ECO:0000256" key="1">
    <source>
        <dbReference type="SAM" id="SignalP"/>
    </source>
</evidence>
<feature type="signal peptide" evidence="1">
    <location>
        <begin position="1"/>
        <end position="24"/>
    </location>
</feature>
<name>A0ABV0PDT9_9TELE</name>
<dbReference type="InterPro" id="IPR013783">
    <property type="entry name" value="Ig-like_fold"/>
</dbReference>
<dbReference type="Pfam" id="PF07686">
    <property type="entry name" value="V-set"/>
    <property type="match status" value="1"/>
</dbReference>
<dbReference type="SUPFAM" id="SSF48726">
    <property type="entry name" value="Immunoglobulin"/>
    <property type="match status" value="1"/>
</dbReference>
<dbReference type="Gene3D" id="2.60.40.10">
    <property type="entry name" value="Immunoglobulins"/>
    <property type="match status" value="1"/>
</dbReference>
<reference evidence="3 4" key="1">
    <citation type="submission" date="2021-06" db="EMBL/GenBank/DDBJ databases">
        <authorList>
            <person name="Palmer J.M."/>
        </authorList>
    </citation>
    <scope>NUCLEOTIDE SEQUENCE [LARGE SCALE GENOMIC DNA]</scope>
    <source>
        <strain evidence="3 4">GA_2019</strain>
        <tissue evidence="3">Muscle</tissue>
    </source>
</reference>
<keyword evidence="4" id="KW-1185">Reference proteome</keyword>
<dbReference type="PANTHER" id="PTHR44468:SF2">
    <property type="entry name" value="V-SET AND IMMUNOGLOBULIN DOMAIN CONTAINING 8B ISOFORM X1"/>
    <property type="match status" value="1"/>
</dbReference>
<evidence type="ECO:0000259" key="2">
    <source>
        <dbReference type="PROSITE" id="PS50835"/>
    </source>
</evidence>
<proteinExistence type="predicted"/>